<evidence type="ECO:0000313" key="11">
    <source>
        <dbReference type="EMBL" id="KAK9773167.1"/>
    </source>
</evidence>
<feature type="domain" description="Clp1 P-loop" evidence="10">
    <location>
        <begin position="273"/>
        <end position="468"/>
    </location>
</feature>
<keyword evidence="12" id="KW-1185">Reference proteome</keyword>
<organism evidence="11 12">
    <name type="scientific">Seiridium cardinale</name>
    <dbReference type="NCBI Taxonomy" id="138064"/>
    <lineage>
        <taxon>Eukaryota</taxon>
        <taxon>Fungi</taxon>
        <taxon>Dikarya</taxon>
        <taxon>Ascomycota</taxon>
        <taxon>Pezizomycotina</taxon>
        <taxon>Sordariomycetes</taxon>
        <taxon>Xylariomycetidae</taxon>
        <taxon>Amphisphaeriales</taxon>
        <taxon>Sporocadaceae</taxon>
        <taxon>Seiridium</taxon>
    </lineage>
</organism>
<evidence type="ECO:0000256" key="5">
    <source>
        <dbReference type="ARBA" id="ARBA00022679"/>
    </source>
</evidence>
<feature type="compositionally biased region" description="Polar residues" evidence="9">
    <location>
        <begin position="45"/>
        <end position="57"/>
    </location>
</feature>
<dbReference type="InterPro" id="IPR045116">
    <property type="entry name" value="Clp1/Grc3"/>
</dbReference>
<evidence type="ECO:0000256" key="7">
    <source>
        <dbReference type="ARBA" id="ARBA00022777"/>
    </source>
</evidence>
<evidence type="ECO:0000313" key="12">
    <source>
        <dbReference type="Proteomes" id="UP001465668"/>
    </source>
</evidence>
<evidence type="ECO:0000256" key="8">
    <source>
        <dbReference type="ARBA" id="ARBA00022840"/>
    </source>
</evidence>
<dbReference type="SUPFAM" id="SSF52540">
    <property type="entry name" value="P-loop containing nucleoside triphosphate hydrolases"/>
    <property type="match status" value="1"/>
</dbReference>
<feature type="region of interest" description="Disordered" evidence="9">
    <location>
        <begin position="545"/>
        <end position="576"/>
    </location>
</feature>
<reference evidence="11 12" key="1">
    <citation type="submission" date="2024-02" db="EMBL/GenBank/DDBJ databases">
        <title>First draft genome assembly of two strains of Seiridium cardinale.</title>
        <authorList>
            <person name="Emiliani G."/>
            <person name="Scali E."/>
        </authorList>
    </citation>
    <scope>NUCLEOTIDE SEQUENCE [LARGE SCALE GENOMIC DNA]</scope>
    <source>
        <strain evidence="11 12">BM-138-000479</strain>
    </source>
</reference>
<accession>A0ABR2XHK4</accession>
<comment type="function">
    <text evidence="1">Polynucleotide 5'-kinase involved in rRNA processing.</text>
</comment>
<proteinExistence type="inferred from homology"/>
<evidence type="ECO:0000256" key="2">
    <source>
        <dbReference type="ARBA" id="ARBA00011003"/>
    </source>
</evidence>
<dbReference type="InterPro" id="IPR032319">
    <property type="entry name" value="CLP1_P"/>
</dbReference>
<evidence type="ECO:0000256" key="1">
    <source>
        <dbReference type="ARBA" id="ARBA00003798"/>
    </source>
</evidence>
<keyword evidence="5" id="KW-0808">Transferase</keyword>
<evidence type="ECO:0000256" key="6">
    <source>
        <dbReference type="ARBA" id="ARBA00022741"/>
    </source>
</evidence>
<comment type="similarity">
    <text evidence="2">Belongs to the Clp1 family. NOL9/GRC3 subfamily.</text>
</comment>
<dbReference type="Proteomes" id="UP001465668">
    <property type="component" value="Unassembled WGS sequence"/>
</dbReference>
<evidence type="ECO:0000256" key="9">
    <source>
        <dbReference type="SAM" id="MobiDB-lite"/>
    </source>
</evidence>
<sequence>MTPTKRRKLDTPEQPPAQSAFARLRKLRSHVGASTPPIEAEISSREGQTVPSAQEVNDVQIATPKRPKRGRAVQTKPITQDIPPIHDDARPAVSGSTTPGAVPGDPETPVESTIDQQTSIVQFSSFKPNKSNIKKKAGGKLQLKLSEGERLVILGSYGIHVISGHVTICGAVLRSSSKTRCPEQAVIELEPCLAAQGLRRLGTLSPLFRRLWNESSAPRGAAGDSSFSILYTSADGPKRVLLSDLKSPPEWNREIETLVTTARTKSLSVVVAGPKSAGKSTFGRLLANQLLTDTSDKKQSSGVAVLDLDPGQPEHGPPGQISLVHITEPVLSPSFCRPLLESSSGSAGPIIRSHTLASVSPASDPELYLSGVADLITHYRNRLGSLPLIINTPGWIQGTGLDLLTSLIQTAKPTNVIYMATGPVDVIDALQGSFRAGKVTKLPSQATQNTSRTAAQLRTMQTMSYFHGTVTASTQGWGAEPLSAVPPWHVQYSGPTPGILGIMCYDFQAPSNIVADAINGTILAIAEVENPLAISSYMLKNTDPTSIDVDSMEQDEPASLPSENVRDGLTTSTPEGLPIIQSGVTLDPKYSQTIGLALLRGIDTDDRVLQILSPISEARINQINERGGQIVLVSGKFDQPSWAYTEDLYRQSSTTNGDDTDEQMDILGEDEAIDSEHEPTSTDLESASMPTPWIEVLHGNQKRGTASRVWRVRRDLGAHQSSESFGAAINILECTAVDTDSQQ</sequence>
<dbReference type="Gene3D" id="3.40.50.300">
    <property type="entry name" value="P-loop containing nucleotide triphosphate hydrolases"/>
    <property type="match status" value="1"/>
</dbReference>
<dbReference type="EMBL" id="JARVKM010000053">
    <property type="protein sequence ID" value="KAK9773167.1"/>
    <property type="molecule type" value="Genomic_DNA"/>
</dbReference>
<dbReference type="PANTHER" id="PTHR12755:SF3">
    <property type="entry name" value="POLYNUCLEOTIDE 5'-HYDROXYL-KINASE NOL9"/>
    <property type="match status" value="1"/>
</dbReference>
<protein>
    <recommendedName>
        <fullName evidence="4">Polynucleotide 5'-hydroxyl-kinase GRC3</fullName>
    </recommendedName>
    <alternativeName>
        <fullName evidence="3">Polynucleotide 5'-hydroxyl-kinase grc3</fullName>
    </alternativeName>
</protein>
<evidence type="ECO:0000256" key="3">
    <source>
        <dbReference type="ARBA" id="ARBA00018706"/>
    </source>
</evidence>
<dbReference type="InterPro" id="IPR027417">
    <property type="entry name" value="P-loop_NTPase"/>
</dbReference>
<evidence type="ECO:0000256" key="4">
    <source>
        <dbReference type="ARBA" id="ARBA00019824"/>
    </source>
</evidence>
<name>A0ABR2XHK4_9PEZI</name>
<keyword evidence="8" id="KW-0067">ATP-binding</keyword>
<gene>
    <name evidence="11" type="ORF">SCAR479_10084</name>
</gene>
<keyword evidence="7" id="KW-0418">Kinase</keyword>
<feature type="region of interest" description="Disordered" evidence="9">
    <location>
        <begin position="27"/>
        <end position="113"/>
    </location>
</feature>
<comment type="caution">
    <text evidence="11">The sequence shown here is derived from an EMBL/GenBank/DDBJ whole genome shotgun (WGS) entry which is preliminary data.</text>
</comment>
<dbReference type="PANTHER" id="PTHR12755">
    <property type="entry name" value="CLEAVAGE/POLYADENYLATION FACTOR IA SUBUNIT CLP1P"/>
    <property type="match status" value="1"/>
</dbReference>
<evidence type="ECO:0000259" key="10">
    <source>
        <dbReference type="Pfam" id="PF16575"/>
    </source>
</evidence>
<keyword evidence="6" id="KW-0547">Nucleotide-binding</keyword>
<dbReference type="Pfam" id="PF16575">
    <property type="entry name" value="CLP1_P"/>
    <property type="match status" value="1"/>
</dbReference>